<accession>A0A075HQV0</accession>
<dbReference type="InterPro" id="IPR046031">
    <property type="entry name" value="DUF5989"/>
</dbReference>
<evidence type="ECO:0000256" key="1">
    <source>
        <dbReference type="SAM" id="Phobius"/>
    </source>
</evidence>
<keyword evidence="1" id="KW-1133">Transmembrane helix</keyword>
<dbReference type="AlphaFoldDB" id="A0A075HQV0"/>
<evidence type="ECO:0000313" key="2">
    <source>
        <dbReference type="EMBL" id="AIF16772.1"/>
    </source>
</evidence>
<feature type="transmembrane region" description="Helical" evidence="1">
    <location>
        <begin position="21"/>
        <end position="48"/>
    </location>
</feature>
<name>A0A075HQV0_9ARCH</name>
<protein>
    <submittedName>
        <fullName evidence="2">Uncharacterized protein</fullName>
    </submittedName>
</protein>
<proteinExistence type="predicted"/>
<dbReference type="Pfam" id="PF19451">
    <property type="entry name" value="DUF5989"/>
    <property type="match status" value="1"/>
</dbReference>
<organism evidence="2">
    <name type="scientific">uncultured marine thaumarchaeote KM3_74_H09</name>
    <dbReference type="NCBI Taxonomy" id="1456276"/>
    <lineage>
        <taxon>Archaea</taxon>
        <taxon>Nitrososphaerota</taxon>
        <taxon>environmental samples</taxon>
    </lineage>
</organism>
<dbReference type="EMBL" id="KF901064">
    <property type="protein sequence ID" value="AIF16772.1"/>
    <property type="molecule type" value="Genomic_DNA"/>
</dbReference>
<keyword evidence="1" id="KW-0472">Membrane</keyword>
<sequence>MSRLSTIKEIFELFVHRRRFYMFPVIILLIALIGITVLSQSGLIAFIYPI</sequence>
<reference evidence="2" key="1">
    <citation type="journal article" date="2014" name="Genome Biol. Evol.">
        <title>Pangenome evidence for extensive interdomain horizontal transfer affecting lineage core and shell genes in uncultured planktonic thaumarchaeota and euryarchaeota.</title>
        <authorList>
            <person name="Deschamps P."/>
            <person name="Zivanovic Y."/>
            <person name="Moreira D."/>
            <person name="Rodriguez-Valera F."/>
            <person name="Lopez-Garcia P."/>
        </authorList>
    </citation>
    <scope>NUCLEOTIDE SEQUENCE</scope>
</reference>
<keyword evidence="1" id="KW-0812">Transmembrane</keyword>